<name>A0A6P1T3I7_9RHOB</name>
<proteinExistence type="predicted"/>
<dbReference type="Pfam" id="PF07811">
    <property type="entry name" value="TadE"/>
    <property type="match status" value="1"/>
</dbReference>
<evidence type="ECO:0000313" key="4">
    <source>
        <dbReference type="EMBL" id="QHQ36280.1"/>
    </source>
</evidence>
<gene>
    <name evidence="4" type="ORF">GO499_14410</name>
</gene>
<sequence length="144" mass="16184">MYEKLRGDRCEEGSTTVEFVMWVPIFTLMMITILDASVLMMTQSRLYDVARQEMRLYTLGAKSLRDAEMDAISQFRSDETDGASAEITEHQVDPDDENSARYATMEISIPTREVVIFTGRFFANANLSAEYSMVLETASPAPGS</sequence>
<keyword evidence="2" id="KW-0812">Transmembrane</keyword>
<evidence type="ECO:0000256" key="1">
    <source>
        <dbReference type="SAM" id="MobiDB-lite"/>
    </source>
</evidence>
<evidence type="ECO:0000259" key="3">
    <source>
        <dbReference type="Pfam" id="PF07811"/>
    </source>
</evidence>
<organism evidence="4 5">
    <name type="scientific">Algicella marina</name>
    <dbReference type="NCBI Taxonomy" id="2683284"/>
    <lineage>
        <taxon>Bacteria</taxon>
        <taxon>Pseudomonadati</taxon>
        <taxon>Pseudomonadota</taxon>
        <taxon>Alphaproteobacteria</taxon>
        <taxon>Rhodobacterales</taxon>
        <taxon>Paracoccaceae</taxon>
        <taxon>Algicella</taxon>
    </lineage>
</organism>
<keyword evidence="2" id="KW-0472">Membrane</keyword>
<keyword evidence="2" id="KW-1133">Transmembrane helix</keyword>
<dbReference type="KEGG" id="amaq:GO499_14410"/>
<dbReference type="Proteomes" id="UP000464495">
    <property type="component" value="Chromosome"/>
</dbReference>
<protein>
    <recommendedName>
        <fullName evidence="3">TadE-like domain-containing protein</fullName>
    </recommendedName>
</protein>
<evidence type="ECO:0000256" key="2">
    <source>
        <dbReference type="SAM" id="Phobius"/>
    </source>
</evidence>
<dbReference type="EMBL" id="CP046620">
    <property type="protein sequence ID" value="QHQ36280.1"/>
    <property type="molecule type" value="Genomic_DNA"/>
</dbReference>
<accession>A0A6P1T3I7</accession>
<feature type="domain" description="TadE-like" evidence="3">
    <location>
        <begin position="13"/>
        <end position="52"/>
    </location>
</feature>
<keyword evidence="5" id="KW-1185">Reference proteome</keyword>
<dbReference type="InterPro" id="IPR012495">
    <property type="entry name" value="TadE-like_dom"/>
</dbReference>
<feature type="transmembrane region" description="Helical" evidence="2">
    <location>
        <begin position="20"/>
        <end position="41"/>
    </location>
</feature>
<reference evidence="4 5" key="1">
    <citation type="submission" date="2019-12" db="EMBL/GenBank/DDBJ databases">
        <title>Complete genome sequence of Algicella marina strain 9Alg 56(T) isolated from the red alga Tichocarpus crinitus.</title>
        <authorList>
            <person name="Kim S.-G."/>
            <person name="Nedashkovskaya O.I."/>
        </authorList>
    </citation>
    <scope>NUCLEOTIDE SEQUENCE [LARGE SCALE GENOMIC DNA]</scope>
    <source>
        <strain evidence="4 5">9Alg 56</strain>
    </source>
</reference>
<dbReference type="RefSeq" id="WP_161862828.1">
    <property type="nucleotide sequence ID" value="NZ_CP046620.1"/>
</dbReference>
<feature type="region of interest" description="Disordered" evidence="1">
    <location>
        <begin position="77"/>
        <end position="96"/>
    </location>
</feature>
<evidence type="ECO:0000313" key="5">
    <source>
        <dbReference type="Proteomes" id="UP000464495"/>
    </source>
</evidence>
<dbReference type="AlphaFoldDB" id="A0A6P1T3I7"/>